<dbReference type="AlphaFoldDB" id="A0A3A9JYU9"/>
<dbReference type="EMBL" id="PDOE01000013">
    <property type="protein sequence ID" value="RKL65667.1"/>
    <property type="molecule type" value="Genomic_DNA"/>
</dbReference>
<reference evidence="1 2" key="1">
    <citation type="submission" date="2017-10" db="EMBL/GenBank/DDBJ databases">
        <title>Bacillus sp. nov., a halophilic bacterium isolated from a Keqin Lake.</title>
        <authorList>
            <person name="Wang H."/>
        </authorList>
    </citation>
    <scope>NUCLEOTIDE SEQUENCE [LARGE SCALE GENOMIC DNA]</scope>
    <source>
        <strain evidence="1 2">KCTC 13187</strain>
    </source>
</reference>
<name>A0A3A9JYU9_9BACI</name>
<evidence type="ECO:0000313" key="1">
    <source>
        <dbReference type="EMBL" id="RKL65667.1"/>
    </source>
</evidence>
<dbReference type="Proteomes" id="UP000281498">
    <property type="component" value="Unassembled WGS sequence"/>
</dbReference>
<protein>
    <submittedName>
        <fullName evidence="1">Uncharacterized protein</fullName>
    </submittedName>
</protein>
<proteinExistence type="predicted"/>
<accession>A0A3A9JYU9</accession>
<dbReference type="RefSeq" id="WP_110935974.1">
    <property type="nucleotide sequence ID" value="NZ_KZ614146.1"/>
</dbReference>
<organism evidence="1 2">
    <name type="scientific">Salipaludibacillus neizhouensis</name>
    <dbReference type="NCBI Taxonomy" id="885475"/>
    <lineage>
        <taxon>Bacteria</taxon>
        <taxon>Bacillati</taxon>
        <taxon>Bacillota</taxon>
        <taxon>Bacilli</taxon>
        <taxon>Bacillales</taxon>
        <taxon>Bacillaceae</taxon>
    </lineage>
</organism>
<sequence>MNIDLISLSNEMPNFVNHDQARGWFKQQFEERFSLMDMRESEGKKVFYYHIIKDQERYQQYMETFAKPIEHEITNMETFESYSTVEITEDGDINLTL</sequence>
<keyword evidence="2" id="KW-1185">Reference proteome</keyword>
<gene>
    <name evidence="1" type="ORF">CR203_19500</name>
</gene>
<dbReference type="OrthoDB" id="2428270at2"/>
<comment type="caution">
    <text evidence="1">The sequence shown here is derived from an EMBL/GenBank/DDBJ whole genome shotgun (WGS) entry which is preliminary data.</text>
</comment>
<evidence type="ECO:0000313" key="2">
    <source>
        <dbReference type="Proteomes" id="UP000281498"/>
    </source>
</evidence>